<dbReference type="RefSeq" id="XP_056655097.1">
    <property type="nucleotide sequence ID" value="XM_056799119.1"/>
</dbReference>
<feature type="region of interest" description="Disordered" evidence="1">
    <location>
        <begin position="89"/>
        <end position="114"/>
    </location>
</feature>
<name>F6PR73_MONDO</name>
<reference evidence="2" key="3">
    <citation type="submission" date="2025-09" db="UniProtKB">
        <authorList>
            <consortium name="Ensembl"/>
        </authorList>
    </citation>
    <scope>IDENTIFICATION</scope>
</reference>
<dbReference type="PANTHER" id="PTHR35541:SF1">
    <property type="entry name" value="RAD9, HUS1, RAD1-INTERACTING NUCLEAR ORPHAN PROTEIN 1"/>
    <property type="match status" value="1"/>
</dbReference>
<dbReference type="RefSeq" id="XP_007503833.1">
    <property type="nucleotide sequence ID" value="XM_007503771.3"/>
</dbReference>
<sequence length="247" mass="27922">MPPRKKCKGQPRKSQLVFREGPLDGPMHPYGSPQLAAALPRHAPIKRIDHKTITSWVSPQFKNTVEAWLPVYPKQQQMPYNLRNLAKGSSRKVTKNRFPPLSFESSESSSSEATLDSLSVTKCPMQHPKDTTQRPLVPVFSPQSCGELSPHDLQTPGYMFIPPDIQTPEQSPVRNSGQIPTAHRQHMKRSCPLLMDPPKSPDPGPVLVADTPEENYGLKVTWRRRYELLTYLRKRGKLSMSQILVKT</sequence>
<dbReference type="GO" id="GO:0000725">
    <property type="term" value="P:recombinational repair"/>
    <property type="evidence" value="ECO:0000318"/>
    <property type="project" value="GO_Central"/>
</dbReference>
<evidence type="ECO:0000313" key="2">
    <source>
        <dbReference type="Ensembl" id="ENSMODP00000022872.1"/>
    </source>
</evidence>
<dbReference type="Bgee" id="ENSMODG00000018344">
    <property type="expression patterns" value="Expressed in spermatocyte and 20 other cell types or tissues"/>
</dbReference>
<keyword evidence="3" id="KW-1185">Reference proteome</keyword>
<dbReference type="STRING" id="13616.ENSMODP00000022872"/>
<dbReference type="GO" id="GO:0035861">
    <property type="term" value="C:site of double-strand break"/>
    <property type="evidence" value="ECO:0007669"/>
    <property type="project" value="Ensembl"/>
</dbReference>
<dbReference type="GO" id="GO:0140463">
    <property type="term" value="F:chromatin-protein adaptor activity"/>
    <property type="evidence" value="ECO:0007669"/>
    <property type="project" value="Ensembl"/>
</dbReference>
<dbReference type="RefSeq" id="XP_016281439.1">
    <property type="nucleotide sequence ID" value="XM_016425953.2"/>
</dbReference>
<dbReference type="RefSeq" id="XP_056655098.1">
    <property type="nucleotide sequence ID" value="XM_056799120.1"/>
</dbReference>
<dbReference type="GO" id="GO:0034644">
    <property type="term" value="P:cellular response to UV"/>
    <property type="evidence" value="ECO:0007669"/>
    <property type="project" value="Ensembl"/>
</dbReference>
<feature type="region of interest" description="Disordered" evidence="1">
    <location>
        <begin position="1"/>
        <end position="32"/>
    </location>
</feature>
<dbReference type="HOGENOM" id="CLU_075584_0_0_1"/>
<dbReference type="GeneTree" id="ENSGT00390000003219"/>
<feature type="compositionally biased region" description="Basic residues" evidence="1">
    <location>
        <begin position="1"/>
        <end position="11"/>
    </location>
</feature>
<dbReference type="GO" id="GO:0005694">
    <property type="term" value="C:chromosome"/>
    <property type="evidence" value="ECO:0000318"/>
    <property type="project" value="GO_Central"/>
</dbReference>
<dbReference type="InterPro" id="IPR029293">
    <property type="entry name" value="RHNO1"/>
</dbReference>
<dbReference type="GO" id="GO:0071479">
    <property type="term" value="P:cellular response to ionizing radiation"/>
    <property type="evidence" value="ECO:0007669"/>
    <property type="project" value="Ensembl"/>
</dbReference>
<dbReference type="GO" id="GO:0070318">
    <property type="term" value="P:positive regulation of G0 to G1 transition"/>
    <property type="evidence" value="ECO:0007669"/>
    <property type="project" value="Ensembl"/>
</dbReference>
<dbReference type="Ensembl" id="ENSMODT00000023277.3">
    <property type="protein sequence ID" value="ENSMODP00000022872.1"/>
    <property type="gene ID" value="ENSMODG00000018344.3"/>
</dbReference>
<dbReference type="InParanoid" id="F6PR73"/>
<dbReference type="PANTHER" id="PTHR35541">
    <property type="entry name" value="RAD9, HUS1, RAD1-INTERACTING NUCLEAR ORPHAN PROTEIN 1"/>
    <property type="match status" value="1"/>
</dbReference>
<dbReference type="GO" id="GO:0097681">
    <property type="term" value="P:double-strand break repair via alternative nonhomologous end joining"/>
    <property type="evidence" value="ECO:0007669"/>
    <property type="project" value="Ensembl"/>
</dbReference>
<feature type="compositionally biased region" description="Low complexity" evidence="1">
    <location>
        <begin position="101"/>
        <end position="114"/>
    </location>
</feature>
<reference evidence="2 3" key="1">
    <citation type="journal article" date="2007" name="Nature">
        <title>Genome of the marsupial Monodelphis domestica reveals innovation in non-coding sequences.</title>
        <authorList>
            <person name="Mikkelsen T.S."/>
            <person name="Wakefield M.J."/>
            <person name="Aken B."/>
            <person name="Amemiya C.T."/>
            <person name="Chang J.L."/>
            <person name="Duke S."/>
            <person name="Garber M."/>
            <person name="Gentles A.J."/>
            <person name="Goodstadt L."/>
            <person name="Heger A."/>
            <person name="Jurka J."/>
            <person name="Kamal M."/>
            <person name="Mauceli E."/>
            <person name="Searle S.M."/>
            <person name="Sharpe T."/>
            <person name="Baker M.L."/>
            <person name="Batzer M.A."/>
            <person name="Benos P.V."/>
            <person name="Belov K."/>
            <person name="Clamp M."/>
            <person name="Cook A."/>
            <person name="Cuff J."/>
            <person name="Das R."/>
            <person name="Davidow L."/>
            <person name="Deakin J.E."/>
            <person name="Fazzari M.J."/>
            <person name="Glass J.L."/>
            <person name="Grabherr M."/>
            <person name="Greally J.M."/>
            <person name="Gu W."/>
            <person name="Hore T.A."/>
            <person name="Huttley G.A."/>
            <person name="Kleber M."/>
            <person name="Jirtle R.L."/>
            <person name="Koina E."/>
            <person name="Lee J.T."/>
            <person name="Mahony S."/>
            <person name="Marra M.A."/>
            <person name="Miller R.D."/>
            <person name="Nicholls R.D."/>
            <person name="Oda M."/>
            <person name="Papenfuss A.T."/>
            <person name="Parra Z.E."/>
            <person name="Pollock D.D."/>
            <person name="Ray D.A."/>
            <person name="Schein J.E."/>
            <person name="Speed T.P."/>
            <person name="Thompson K."/>
            <person name="VandeBerg J.L."/>
            <person name="Wade C.M."/>
            <person name="Walker J.A."/>
            <person name="Waters P.D."/>
            <person name="Webber C."/>
            <person name="Weidman J.R."/>
            <person name="Xie X."/>
            <person name="Zody M.C."/>
            <person name="Baldwin J."/>
            <person name="Abdouelleil A."/>
            <person name="Abdulkadir J."/>
            <person name="Abebe A."/>
            <person name="Abera B."/>
            <person name="Abreu J."/>
            <person name="Acer S.C."/>
            <person name="Aftuck L."/>
            <person name="Alexander A."/>
            <person name="An P."/>
            <person name="Anderson E."/>
            <person name="Anderson S."/>
            <person name="Arachi H."/>
            <person name="Azer M."/>
            <person name="Bachantsang P."/>
            <person name="Barry A."/>
            <person name="Bayul T."/>
            <person name="Berlin A."/>
            <person name="Bessette D."/>
            <person name="Bloom T."/>
            <person name="Bloom T."/>
            <person name="Boguslavskiy L."/>
            <person name="Bonnet C."/>
            <person name="Boukhgalter B."/>
            <person name="Bourzgui I."/>
            <person name="Brown A."/>
            <person name="Cahill P."/>
            <person name="Channer S."/>
            <person name="Cheshatsang Y."/>
            <person name="Chuda L."/>
            <person name="Citroen M."/>
            <person name="Collymore A."/>
            <person name="Cooke P."/>
            <person name="Costello M."/>
            <person name="D'Aco K."/>
            <person name="Daza R."/>
            <person name="De Haan G."/>
            <person name="DeGray S."/>
            <person name="DeMaso C."/>
            <person name="Dhargay N."/>
            <person name="Dooley K."/>
            <person name="Dooley E."/>
            <person name="Doricent M."/>
            <person name="Dorje P."/>
            <person name="Dorjee K."/>
            <person name="Dupes A."/>
            <person name="Elong R."/>
            <person name="Falk J."/>
            <person name="Farina A."/>
            <person name="Faro S."/>
            <person name="Ferguson D."/>
            <person name="Fisher S."/>
            <person name="Foley C.D."/>
            <person name="Franke A."/>
            <person name="Friedrich D."/>
            <person name="Gadbois L."/>
            <person name="Gearin G."/>
            <person name="Gearin C.R."/>
            <person name="Giannoukos G."/>
            <person name="Goode T."/>
            <person name="Graham J."/>
            <person name="Grandbois E."/>
            <person name="Grewal S."/>
            <person name="Gyaltsen K."/>
            <person name="Hafez N."/>
            <person name="Hagos B."/>
            <person name="Hall J."/>
            <person name="Henson C."/>
            <person name="Hollinger A."/>
            <person name="Honan T."/>
            <person name="Huard M.D."/>
            <person name="Hughes L."/>
            <person name="Hurhula B."/>
            <person name="Husby M.E."/>
            <person name="Kamat A."/>
            <person name="Kanga B."/>
            <person name="Kashin S."/>
            <person name="Khazanovich D."/>
            <person name="Kisner P."/>
            <person name="Lance K."/>
            <person name="Lara M."/>
            <person name="Lee W."/>
            <person name="Lennon N."/>
            <person name="Letendre F."/>
            <person name="LeVine R."/>
            <person name="Lipovsky A."/>
            <person name="Liu X."/>
            <person name="Liu J."/>
            <person name="Liu S."/>
            <person name="Lokyitsang T."/>
            <person name="Lokyitsang Y."/>
            <person name="Lubonja R."/>
            <person name="Lui A."/>
            <person name="MacDonald P."/>
            <person name="Magnisalis V."/>
            <person name="Maru K."/>
            <person name="Matthews C."/>
            <person name="McCusker W."/>
            <person name="McDonough S."/>
            <person name="Mehta T."/>
            <person name="Meldrim J."/>
            <person name="Meneus L."/>
            <person name="Mihai O."/>
            <person name="Mihalev A."/>
            <person name="Mihova T."/>
            <person name="Mittelman R."/>
            <person name="Mlenga V."/>
            <person name="Montmayeur A."/>
            <person name="Mulrain L."/>
            <person name="Navidi A."/>
            <person name="Naylor J."/>
            <person name="Negash T."/>
            <person name="Nguyen T."/>
            <person name="Nguyen N."/>
            <person name="Nicol R."/>
            <person name="Norbu C."/>
            <person name="Norbu N."/>
            <person name="Novod N."/>
            <person name="O'Neill B."/>
            <person name="Osman S."/>
            <person name="Markiewicz E."/>
            <person name="Oyono O.L."/>
            <person name="Patti C."/>
            <person name="Phunkhang P."/>
            <person name="Pierre F."/>
            <person name="Priest M."/>
            <person name="Raghuraman S."/>
            <person name="Rege F."/>
            <person name="Reyes R."/>
            <person name="Rise C."/>
            <person name="Rogov P."/>
            <person name="Ross K."/>
            <person name="Ryan E."/>
            <person name="Settipalli S."/>
            <person name="Shea T."/>
            <person name="Sherpa N."/>
            <person name="Shi L."/>
            <person name="Shih D."/>
            <person name="Sparrow T."/>
            <person name="Spaulding J."/>
            <person name="Stalker J."/>
            <person name="Stange-Thomann N."/>
            <person name="Stavropoulos S."/>
            <person name="Stone C."/>
            <person name="Strader C."/>
            <person name="Tesfaye S."/>
            <person name="Thomson T."/>
            <person name="Thoulutsang Y."/>
            <person name="Thoulutsang D."/>
            <person name="Topham K."/>
            <person name="Topping I."/>
            <person name="Tsamla T."/>
            <person name="Vassiliev H."/>
            <person name="Vo A."/>
            <person name="Wangchuk T."/>
            <person name="Wangdi T."/>
            <person name="Weiand M."/>
            <person name="Wilkinson J."/>
            <person name="Wilson A."/>
            <person name="Yadav S."/>
            <person name="Young G."/>
            <person name="Yu Q."/>
            <person name="Zembek L."/>
            <person name="Zhong D."/>
            <person name="Zimmer A."/>
            <person name="Zwirko Z."/>
            <person name="Jaffe D.B."/>
            <person name="Alvarez P."/>
            <person name="Brockman W."/>
            <person name="Butler J."/>
            <person name="Chin C."/>
            <person name="Gnerre S."/>
            <person name="MacCallum I."/>
            <person name="Graves J.A."/>
            <person name="Ponting C.P."/>
            <person name="Breen M."/>
            <person name="Samollow P.B."/>
            <person name="Lander E.S."/>
            <person name="Lindblad-Toh K."/>
        </authorList>
    </citation>
    <scope>NUCLEOTIDE SEQUENCE [LARGE SCALE GENOMIC DNA]</scope>
</reference>
<dbReference type="GO" id="GO:0000077">
    <property type="term" value="P:DNA damage checkpoint signaling"/>
    <property type="evidence" value="ECO:0000318"/>
    <property type="project" value="GO_Central"/>
</dbReference>
<dbReference type="GO" id="GO:0005634">
    <property type="term" value="C:nucleus"/>
    <property type="evidence" value="ECO:0000318"/>
    <property type="project" value="GO_Central"/>
</dbReference>
<dbReference type="GO" id="GO:1990166">
    <property type="term" value="P:protein localization to site of double-strand break"/>
    <property type="evidence" value="ECO:0007669"/>
    <property type="project" value="Ensembl"/>
</dbReference>
<reference evidence="2" key="2">
    <citation type="submission" date="2025-08" db="UniProtKB">
        <authorList>
            <consortium name="Ensembl"/>
        </authorList>
    </citation>
    <scope>IDENTIFICATION</scope>
</reference>
<protein>
    <submittedName>
        <fullName evidence="2">RAD9-HUS1-RAD1 interacting nuclear orphan 1</fullName>
    </submittedName>
</protein>
<dbReference type="Pfam" id="PF15319">
    <property type="entry name" value="RHINO"/>
    <property type="match status" value="1"/>
</dbReference>
<dbReference type="AlphaFoldDB" id="F6PR73"/>
<dbReference type="FunCoup" id="F6PR73">
    <property type="interactions" value="1399"/>
</dbReference>
<dbReference type="CTD" id="83695"/>
<dbReference type="KEGG" id="mdo:103099494"/>
<dbReference type="OMA" id="PKHHYGS"/>
<gene>
    <name evidence="2" type="primary">RHNO1</name>
</gene>
<organism evidence="2 3">
    <name type="scientific">Monodelphis domestica</name>
    <name type="common">Gray short-tailed opossum</name>
    <dbReference type="NCBI Taxonomy" id="13616"/>
    <lineage>
        <taxon>Eukaryota</taxon>
        <taxon>Metazoa</taxon>
        <taxon>Chordata</taxon>
        <taxon>Craniata</taxon>
        <taxon>Vertebrata</taxon>
        <taxon>Euteleostomi</taxon>
        <taxon>Mammalia</taxon>
        <taxon>Metatheria</taxon>
        <taxon>Didelphimorphia</taxon>
        <taxon>Didelphidae</taxon>
        <taxon>Monodelphis</taxon>
    </lineage>
</organism>
<evidence type="ECO:0000313" key="3">
    <source>
        <dbReference type="Proteomes" id="UP000002280"/>
    </source>
</evidence>
<accession>F6PR73</accession>
<dbReference type="GO" id="GO:0000785">
    <property type="term" value="C:chromatin"/>
    <property type="evidence" value="ECO:0007669"/>
    <property type="project" value="Ensembl"/>
</dbReference>
<dbReference type="Proteomes" id="UP000002280">
    <property type="component" value="Chromosome 8"/>
</dbReference>
<proteinExistence type="predicted"/>
<evidence type="ECO:0000256" key="1">
    <source>
        <dbReference type="SAM" id="MobiDB-lite"/>
    </source>
</evidence>
<dbReference type="GeneID" id="103099494"/>
<dbReference type="eggNOG" id="ENOG502S7M3">
    <property type="taxonomic scope" value="Eukaryota"/>
</dbReference>